<dbReference type="FunFam" id="3.30.450.60:FF:000015">
    <property type="entry name" value="Signal recognition particle receptor subunit alpha"/>
    <property type="match status" value="1"/>
</dbReference>
<dbReference type="InterPro" id="IPR007222">
    <property type="entry name" value="Sig_recog_particle_rcpt_asu_N"/>
</dbReference>
<dbReference type="AlphaFoldDB" id="A0AAW1IA40"/>
<comment type="caution">
    <text evidence="2">The sequence shown here is derived from an EMBL/GenBank/DDBJ whole genome shotgun (WGS) entry which is preliminary data.</text>
</comment>
<dbReference type="Proteomes" id="UP001458880">
    <property type="component" value="Unassembled WGS sequence"/>
</dbReference>
<dbReference type="GO" id="GO:0005785">
    <property type="term" value="C:signal recognition particle receptor complex"/>
    <property type="evidence" value="ECO:0007669"/>
    <property type="project" value="InterPro"/>
</dbReference>
<protein>
    <submittedName>
        <fullName evidence="2">Signal recognition particle, alpha subunit, N-terminal</fullName>
    </submittedName>
</protein>
<accession>A0AAW1IA40</accession>
<evidence type="ECO:0000313" key="2">
    <source>
        <dbReference type="EMBL" id="KAK9686046.1"/>
    </source>
</evidence>
<dbReference type="GO" id="GO:0005047">
    <property type="term" value="F:signal recognition particle binding"/>
    <property type="evidence" value="ECO:0007669"/>
    <property type="project" value="InterPro"/>
</dbReference>
<feature type="domain" description="Signal recognition particle receptor alpha subunit N-terminal" evidence="1">
    <location>
        <begin position="28"/>
        <end position="196"/>
    </location>
</feature>
<dbReference type="Pfam" id="PF04086">
    <property type="entry name" value="SRP-alpha_N"/>
    <property type="match status" value="1"/>
</dbReference>
<dbReference type="CDD" id="cd14826">
    <property type="entry name" value="SR_alpha_SRX"/>
    <property type="match status" value="1"/>
</dbReference>
<dbReference type="GO" id="GO:0003924">
    <property type="term" value="F:GTPase activity"/>
    <property type="evidence" value="ECO:0007669"/>
    <property type="project" value="InterPro"/>
</dbReference>
<evidence type="ECO:0000259" key="1">
    <source>
        <dbReference type="Pfam" id="PF04086"/>
    </source>
</evidence>
<dbReference type="GO" id="GO:0005525">
    <property type="term" value="F:GTP binding"/>
    <property type="evidence" value="ECO:0007669"/>
    <property type="project" value="InterPro"/>
</dbReference>
<dbReference type="EMBL" id="JASPKY010000732">
    <property type="protein sequence ID" value="KAK9686046.1"/>
    <property type="molecule type" value="Genomic_DNA"/>
</dbReference>
<keyword evidence="3" id="KW-1185">Reference proteome</keyword>
<evidence type="ECO:0000313" key="3">
    <source>
        <dbReference type="Proteomes" id="UP001458880"/>
    </source>
</evidence>
<organism evidence="2 3">
    <name type="scientific">Popillia japonica</name>
    <name type="common">Japanese beetle</name>
    <dbReference type="NCBI Taxonomy" id="7064"/>
    <lineage>
        <taxon>Eukaryota</taxon>
        <taxon>Metazoa</taxon>
        <taxon>Ecdysozoa</taxon>
        <taxon>Arthropoda</taxon>
        <taxon>Hexapoda</taxon>
        <taxon>Insecta</taxon>
        <taxon>Pterygota</taxon>
        <taxon>Neoptera</taxon>
        <taxon>Endopterygota</taxon>
        <taxon>Coleoptera</taxon>
        <taxon>Polyphaga</taxon>
        <taxon>Scarabaeiformia</taxon>
        <taxon>Scarabaeidae</taxon>
        <taxon>Rutelinae</taxon>
        <taxon>Popillia</taxon>
    </lineage>
</organism>
<dbReference type="InterPro" id="IPR011012">
    <property type="entry name" value="Longin-like_dom_sf"/>
</dbReference>
<dbReference type="SUPFAM" id="SSF64356">
    <property type="entry name" value="SNARE-like"/>
    <property type="match status" value="1"/>
</dbReference>
<dbReference type="Gene3D" id="3.30.450.60">
    <property type="match status" value="1"/>
</dbReference>
<sequence>MLDLFTIFSKGGIVLWCFQSTSQIFTPSVNALITNVILQERTGNNVYDHKGLNLHYKLDNEFDLVFVIAYQKILQLSYVDKFLNDIHLEFRDKYKNDLSNGTYFGGFDFQENFNSVLRASEEWGKTQLKIPKQMRTFDESVKSKKTVASMIEKKTDEKPTKEVKKKEVAFAVKSKKTVASMIEKKTDEKPTKEVKKKEVAFAPASIGRMGQNPIKNTKADAYL</sequence>
<name>A0AAW1IA40_POPJA</name>
<reference evidence="2 3" key="1">
    <citation type="journal article" date="2024" name="BMC Genomics">
        <title>De novo assembly and annotation of Popillia japonica's genome with initial clues to its potential as an invasive pest.</title>
        <authorList>
            <person name="Cucini C."/>
            <person name="Boschi S."/>
            <person name="Funari R."/>
            <person name="Cardaioli E."/>
            <person name="Iannotti N."/>
            <person name="Marturano G."/>
            <person name="Paoli F."/>
            <person name="Bruttini M."/>
            <person name="Carapelli A."/>
            <person name="Frati F."/>
            <person name="Nardi F."/>
        </authorList>
    </citation>
    <scope>NUCLEOTIDE SEQUENCE [LARGE SCALE GENOMIC DNA]</scope>
    <source>
        <strain evidence="2">DMR45628</strain>
    </source>
</reference>
<gene>
    <name evidence="2" type="ORF">QE152_g37481</name>
</gene>
<dbReference type="GO" id="GO:0006886">
    <property type="term" value="P:intracellular protein transport"/>
    <property type="evidence" value="ECO:0007669"/>
    <property type="project" value="InterPro"/>
</dbReference>
<proteinExistence type="predicted"/>